<dbReference type="PANTHER" id="PTHR10334">
    <property type="entry name" value="CYSTEINE-RICH SECRETORY PROTEIN-RELATED"/>
    <property type="match status" value="1"/>
</dbReference>
<feature type="domain" description="SCP" evidence="2">
    <location>
        <begin position="115"/>
        <end position="262"/>
    </location>
</feature>
<protein>
    <recommendedName>
        <fullName evidence="2">SCP domain-containing protein</fullName>
    </recommendedName>
</protein>
<dbReference type="STRING" id="91928.A0A0D2BN76"/>
<proteinExistence type="predicted"/>
<dbReference type="SMART" id="SM00198">
    <property type="entry name" value="SCP"/>
    <property type="match status" value="1"/>
</dbReference>
<sequence length="284" mass="29259">MRRLWIFSLAANAVAQTSVSYSVTATVTATAIITVTTCPCTVSTTSSILIPDGTVTPSSPITSITTTTPGSLASWSTAFSSVSASSSSSVISSLSSTTGSATSTTSGTSIPTYDAYINAILVHHNYHRQNHSAAPLTWSIALAATAQQIAQTCVFGHITNLNGGGYGQNIGAGYPGTPLGMGAFVTEGLYNGEVNNYVYYGEEPDLDTLGQWGHFTQIVWKNTAAVGCYTADCSATGLQNVAGNVQPFFTVCNYAPPGNFVGQFTPNVGVSIGLPSIGASYGLT</sequence>
<accession>A0A0D2BN76</accession>
<keyword evidence="4" id="KW-1185">Reference proteome</keyword>
<dbReference type="GO" id="GO:0005576">
    <property type="term" value="C:extracellular region"/>
    <property type="evidence" value="ECO:0007669"/>
    <property type="project" value="InterPro"/>
</dbReference>
<dbReference type="InterPro" id="IPR035940">
    <property type="entry name" value="CAP_sf"/>
</dbReference>
<dbReference type="InterPro" id="IPR001283">
    <property type="entry name" value="CRISP-related"/>
</dbReference>
<dbReference type="VEuPathDB" id="FungiDB:PV08_09846"/>
<dbReference type="HOGENOM" id="CLU_035730_5_0_1"/>
<keyword evidence="1" id="KW-0732">Signal</keyword>
<dbReference type="EMBL" id="KN847498">
    <property type="protein sequence ID" value="KIW12569.1"/>
    <property type="molecule type" value="Genomic_DNA"/>
</dbReference>
<dbReference type="GeneID" id="27336929"/>
<evidence type="ECO:0000256" key="1">
    <source>
        <dbReference type="SAM" id="SignalP"/>
    </source>
</evidence>
<name>A0A0D2BN76_9EURO</name>
<gene>
    <name evidence="3" type="ORF">PV08_09846</name>
</gene>
<dbReference type="RefSeq" id="XP_016232785.1">
    <property type="nucleotide sequence ID" value="XM_016384162.1"/>
</dbReference>
<dbReference type="InterPro" id="IPR018244">
    <property type="entry name" value="Allrgn_V5/Tpx1_CS"/>
</dbReference>
<dbReference type="Proteomes" id="UP000053328">
    <property type="component" value="Unassembled WGS sequence"/>
</dbReference>
<dbReference type="PRINTS" id="PR00837">
    <property type="entry name" value="V5TPXLIKE"/>
</dbReference>
<dbReference type="SUPFAM" id="SSF55797">
    <property type="entry name" value="PR-1-like"/>
    <property type="match status" value="1"/>
</dbReference>
<evidence type="ECO:0000313" key="4">
    <source>
        <dbReference type="Proteomes" id="UP000053328"/>
    </source>
</evidence>
<dbReference type="PROSITE" id="PS01009">
    <property type="entry name" value="CRISP_1"/>
    <property type="match status" value="1"/>
</dbReference>
<dbReference type="Gene3D" id="3.40.33.10">
    <property type="entry name" value="CAP"/>
    <property type="match status" value="1"/>
</dbReference>
<organism evidence="3 4">
    <name type="scientific">Exophiala spinifera</name>
    <dbReference type="NCBI Taxonomy" id="91928"/>
    <lineage>
        <taxon>Eukaryota</taxon>
        <taxon>Fungi</taxon>
        <taxon>Dikarya</taxon>
        <taxon>Ascomycota</taxon>
        <taxon>Pezizomycotina</taxon>
        <taxon>Eurotiomycetes</taxon>
        <taxon>Chaetothyriomycetidae</taxon>
        <taxon>Chaetothyriales</taxon>
        <taxon>Herpotrichiellaceae</taxon>
        <taxon>Exophiala</taxon>
    </lineage>
</organism>
<reference evidence="3 4" key="1">
    <citation type="submission" date="2015-01" db="EMBL/GenBank/DDBJ databases">
        <title>The Genome Sequence of Exophiala spinifera CBS89968.</title>
        <authorList>
            <consortium name="The Broad Institute Genomics Platform"/>
            <person name="Cuomo C."/>
            <person name="de Hoog S."/>
            <person name="Gorbushina A."/>
            <person name="Stielow B."/>
            <person name="Teixiera M."/>
            <person name="Abouelleil A."/>
            <person name="Chapman S.B."/>
            <person name="Priest M."/>
            <person name="Young S.K."/>
            <person name="Wortman J."/>
            <person name="Nusbaum C."/>
            <person name="Birren B."/>
        </authorList>
    </citation>
    <scope>NUCLEOTIDE SEQUENCE [LARGE SCALE GENOMIC DNA]</scope>
    <source>
        <strain evidence="3 4">CBS 89968</strain>
    </source>
</reference>
<dbReference type="InterPro" id="IPR014044">
    <property type="entry name" value="CAP_dom"/>
</dbReference>
<dbReference type="AlphaFoldDB" id="A0A0D2BN76"/>
<evidence type="ECO:0000259" key="2">
    <source>
        <dbReference type="SMART" id="SM00198"/>
    </source>
</evidence>
<feature type="signal peptide" evidence="1">
    <location>
        <begin position="1"/>
        <end position="15"/>
    </location>
</feature>
<feature type="chain" id="PRO_5013198285" description="SCP domain-containing protein" evidence="1">
    <location>
        <begin position="16"/>
        <end position="284"/>
    </location>
</feature>
<evidence type="ECO:0000313" key="3">
    <source>
        <dbReference type="EMBL" id="KIW12569.1"/>
    </source>
</evidence>
<dbReference type="Pfam" id="PF00188">
    <property type="entry name" value="CAP"/>
    <property type="match status" value="1"/>
</dbReference>
<dbReference type="OrthoDB" id="337038at2759"/>